<dbReference type="PANTHER" id="PTHR21683">
    <property type="entry name" value="COILED-COIL DOMAIN-CONTAINING PROTEIN 42 LIKE-2-LIKE-RELATED"/>
    <property type="match status" value="1"/>
</dbReference>
<dbReference type="Pfam" id="PF13863">
    <property type="entry name" value="DUF4200"/>
    <property type="match status" value="1"/>
</dbReference>
<reference evidence="5" key="1">
    <citation type="submission" date="2020-10" db="EMBL/GenBank/DDBJ databases">
        <title>Chromosome-scale genome assembly of the Allis shad, Alosa alosa.</title>
        <authorList>
            <person name="Margot Z."/>
            <person name="Christophe K."/>
            <person name="Cabau C."/>
            <person name="Louis A."/>
            <person name="Berthelot C."/>
            <person name="Parey E."/>
            <person name="Roest Crollius H."/>
            <person name="Montfort J."/>
            <person name="Robinson-Rechavi M."/>
            <person name="Bucao C."/>
            <person name="Bouchez O."/>
            <person name="Gislard M."/>
            <person name="Lluch J."/>
            <person name="Milhes M."/>
            <person name="Lampietro C."/>
            <person name="Lopez Roques C."/>
            <person name="Donnadieu C."/>
            <person name="Braasch I."/>
            <person name="Desvignes T."/>
            <person name="Postlethwait J."/>
            <person name="Bobe J."/>
            <person name="Guiguen Y."/>
        </authorList>
    </citation>
    <scope>NUCLEOTIDE SEQUENCE</scope>
    <source>
        <strain evidence="5">M-15738</strain>
        <tissue evidence="5">Blood</tissue>
    </source>
</reference>
<feature type="region of interest" description="Disordered" evidence="3">
    <location>
        <begin position="276"/>
        <end position="369"/>
    </location>
</feature>
<evidence type="ECO:0000256" key="3">
    <source>
        <dbReference type="SAM" id="MobiDB-lite"/>
    </source>
</evidence>
<feature type="region of interest" description="Disordered" evidence="3">
    <location>
        <begin position="99"/>
        <end position="131"/>
    </location>
</feature>
<accession>A0AAV6GLN9</accession>
<organism evidence="5 6">
    <name type="scientific">Alosa alosa</name>
    <name type="common">allis shad</name>
    <dbReference type="NCBI Taxonomy" id="278164"/>
    <lineage>
        <taxon>Eukaryota</taxon>
        <taxon>Metazoa</taxon>
        <taxon>Chordata</taxon>
        <taxon>Craniata</taxon>
        <taxon>Vertebrata</taxon>
        <taxon>Euteleostomi</taxon>
        <taxon>Actinopterygii</taxon>
        <taxon>Neopterygii</taxon>
        <taxon>Teleostei</taxon>
        <taxon>Clupei</taxon>
        <taxon>Clupeiformes</taxon>
        <taxon>Clupeoidei</taxon>
        <taxon>Clupeidae</taxon>
        <taxon>Alosa</taxon>
    </lineage>
</organism>
<dbReference type="GO" id="GO:0005856">
    <property type="term" value="C:cytoskeleton"/>
    <property type="evidence" value="ECO:0007669"/>
    <property type="project" value="UniProtKB-ARBA"/>
</dbReference>
<keyword evidence="6" id="KW-1185">Reference proteome</keyword>
<feature type="region of interest" description="Disordered" evidence="3">
    <location>
        <begin position="39"/>
        <end position="66"/>
    </location>
</feature>
<feature type="coiled-coil region" evidence="2">
    <location>
        <begin position="517"/>
        <end position="551"/>
    </location>
</feature>
<feature type="coiled-coil region" evidence="2">
    <location>
        <begin position="401"/>
        <end position="446"/>
    </location>
</feature>
<gene>
    <name evidence="5" type="ORF">AALO_G00135740</name>
</gene>
<dbReference type="InterPro" id="IPR051147">
    <property type="entry name" value="CFAP_domain-containing"/>
</dbReference>
<dbReference type="Proteomes" id="UP000823561">
    <property type="component" value="Chromosome 10"/>
</dbReference>
<dbReference type="InterPro" id="IPR025252">
    <property type="entry name" value="DUF4200"/>
</dbReference>
<proteinExistence type="predicted"/>
<evidence type="ECO:0000313" key="6">
    <source>
        <dbReference type="Proteomes" id="UP000823561"/>
    </source>
</evidence>
<feature type="domain" description="DUF4200" evidence="4">
    <location>
        <begin position="153"/>
        <end position="270"/>
    </location>
</feature>
<comment type="caution">
    <text evidence="5">The sequence shown here is derived from an EMBL/GenBank/DDBJ whole genome shotgun (WGS) entry which is preliminary data.</text>
</comment>
<feature type="coiled-coil region" evidence="2">
    <location>
        <begin position="167"/>
        <end position="194"/>
    </location>
</feature>
<keyword evidence="1 2" id="KW-0175">Coiled coil</keyword>
<dbReference type="AlphaFoldDB" id="A0AAV6GLN9"/>
<evidence type="ECO:0000313" key="5">
    <source>
        <dbReference type="EMBL" id="KAG5274401.1"/>
    </source>
</evidence>
<feature type="compositionally biased region" description="Polar residues" evidence="3">
    <location>
        <begin position="303"/>
        <end position="324"/>
    </location>
</feature>
<sequence>MQTRKCGIQSFIFEIVLKMSSPQLSPVIHADRQVMAVPSPRSSAKSLESEPVVRRKGTNPFRMPDNSSIFVLRNEERERRKKELEEQHRLKVHEKVTFAGRMRAGGARQRKKVLEEPQEDGDGDARPPGALKPAWMAAMMKDRNIDRESMSEYISKKREMFLMEYSLEVKKQEIERLEATATSMEKKLREAEHFLEEDSAMFDEFLKENDRKSVAAIKMAEQETKLKLEKVLEIKRLSAKIVAVKSDISKYEDNLKEYTLYKDFLFKLSPPEWQEQQRARRGRLQQARAKEREKDAEKAAVSKSPNRSSTGEKSATGQRGSLLSQGLPPVREAKRLPTPGSTELQSDKLGKASETDDDSSEYEDEPALYFTDPQQLVDLLTELEEQNLSLVQNACETEETLEEFRKVMEVTRKEMDSESAELEKQLEVMTSAIQREQEKVAELELRARLYSFGHLKNEDQDNMLHTLRGKVEEVHRCCVGDTGANLSTLQMLTNIESRLGELMERMETIPKDRLQMAEKAKERERRMRMREEKLHQQKQLQEDRIRKALERSQAENKKKVGKKLMTRSQPLSRKLNVIQKTDFSDKEREDHLFFFT</sequence>
<protein>
    <recommendedName>
        <fullName evidence="4">DUF4200 domain-containing protein</fullName>
    </recommendedName>
</protein>
<feature type="compositionally biased region" description="Acidic residues" evidence="3">
    <location>
        <begin position="355"/>
        <end position="366"/>
    </location>
</feature>
<feature type="compositionally biased region" description="Basic and acidic residues" evidence="3">
    <location>
        <begin position="345"/>
        <end position="354"/>
    </location>
</feature>
<name>A0AAV6GLN9_9TELE</name>
<evidence type="ECO:0000259" key="4">
    <source>
        <dbReference type="Pfam" id="PF13863"/>
    </source>
</evidence>
<evidence type="ECO:0000256" key="1">
    <source>
        <dbReference type="ARBA" id="ARBA00023054"/>
    </source>
</evidence>
<feature type="compositionally biased region" description="Basic and acidic residues" evidence="3">
    <location>
        <begin position="288"/>
        <end position="300"/>
    </location>
</feature>
<dbReference type="PANTHER" id="PTHR21683:SF3">
    <property type="entry name" value="CILIA AND FLAGELLA ASSOCIATED PROTEIN 100"/>
    <property type="match status" value="1"/>
</dbReference>
<evidence type="ECO:0000256" key="2">
    <source>
        <dbReference type="SAM" id="Coils"/>
    </source>
</evidence>
<dbReference type="EMBL" id="JADWDJ010000010">
    <property type="protein sequence ID" value="KAG5274401.1"/>
    <property type="molecule type" value="Genomic_DNA"/>
</dbReference>